<dbReference type="SMART" id="SM00822">
    <property type="entry name" value="PKS_KR"/>
    <property type="match status" value="1"/>
</dbReference>
<evidence type="ECO:0000256" key="2">
    <source>
        <dbReference type="ARBA" id="ARBA00023002"/>
    </source>
</evidence>
<evidence type="ECO:0000259" key="4">
    <source>
        <dbReference type="SMART" id="SM00829"/>
    </source>
</evidence>
<gene>
    <name evidence="5" type="ORF">PT974_01574</name>
</gene>
<dbReference type="Gene3D" id="3.40.50.720">
    <property type="entry name" value="NAD(P)-binding Rossmann-like Domain"/>
    <property type="match status" value="3"/>
</dbReference>
<dbReference type="InterPro" id="IPR013968">
    <property type="entry name" value="PKS_KR"/>
</dbReference>
<protein>
    <submittedName>
        <fullName evidence="5">Highly reducing polyketide synthase alt5</fullName>
    </submittedName>
</protein>
<dbReference type="Gene3D" id="3.40.50.150">
    <property type="entry name" value="Vaccinia Virus protein VP39"/>
    <property type="match status" value="1"/>
</dbReference>
<reference evidence="5 6" key="1">
    <citation type="submission" date="2024-01" db="EMBL/GenBank/DDBJ databases">
        <title>Complete genome of Cladobotryum mycophilum ATHUM6906.</title>
        <authorList>
            <person name="Christinaki A.C."/>
            <person name="Myridakis A.I."/>
            <person name="Kouvelis V.N."/>
        </authorList>
    </citation>
    <scope>NUCLEOTIDE SEQUENCE [LARGE SCALE GENOMIC DNA]</scope>
    <source>
        <strain evidence="5 6">ATHUM6906</strain>
    </source>
</reference>
<comment type="caution">
    <text evidence="5">The sequence shown here is derived from an EMBL/GenBank/DDBJ whole genome shotgun (WGS) entry which is preliminary data.</text>
</comment>
<dbReference type="InterPro" id="IPR013217">
    <property type="entry name" value="Methyltransf_12"/>
</dbReference>
<dbReference type="InterPro" id="IPR036291">
    <property type="entry name" value="NAD(P)-bd_dom_sf"/>
</dbReference>
<organism evidence="5 6">
    <name type="scientific">Cladobotryum mycophilum</name>
    <dbReference type="NCBI Taxonomy" id="491253"/>
    <lineage>
        <taxon>Eukaryota</taxon>
        <taxon>Fungi</taxon>
        <taxon>Dikarya</taxon>
        <taxon>Ascomycota</taxon>
        <taxon>Pezizomycotina</taxon>
        <taxon>Sordariomycetes</taxon>
        <taxon>Hypocreomycetidae</taxon>
        <taxon>Hypocreales</taxon>
        <taxon>Hypocreaceae</taxon>
        <taxon>Cladobotryum</taxon>
    </lineage>
</organism>
<dbReference type="EMBL" id="JAVFKD010000001">
    <property type="protein sequence ID" value="KAK5999184.1"/>
    <property type="molecule type" value="Genomic_DNA"/>
</dbReference>
<evidence type="ECO:0000256" key="1">
    <source>
        <dbReference type="ARBA" id="ARBA00022679"/>
    </source>
</evidence>
<sequence length="997" mass="108359">MACLLEHSHDGFGTSPNDNLAGYIGLGSTKNPNLAILEIGAGTGATTNYILQKAGQKLSNYTFTDISAGFLAAATNKFATHASVMDFKTLDIEQDPIGQGFQPESFDLIVAANVLHATSKMRRTLAHVKKLLRPGGKLLLLELTLDHTAASLIMGSLPGWWLGEDDGRKGGPLLGVDQWDKLLRATGFTGIDLDMRGSSPLSSSPVSFMVSTKLLKVNNQITTKRFSIITRRENAGNLTTDVERQLSKTGVDVSICPFGSPVPDGNFYIVLLEESEPLLSRVTDDEFHSLQDMIQNSSGMVWVTRGATMECASPHRSLILGLARSIRNERAGFPLGILDLDVAGEGPRVSKAIIDVTLKIALNPDADFEYAFRRGQILVPRAVRRRRRPIFNTAGGGTLDTNPSVDELLHPDWVELDIKAAELNQGSLRVSIDAVSGIVTKLGENVHGLACGEKVSAALFTDKGAIQQRVRLPAAALLRTPDMNFEAAASIPVDYLTAYSALVTLGNLREGESILINSRSGSLSQAAVVIATSLHADIYAAVRSDEERKVLHLEYGVPEHRIISASSLVKSIMGITNEKGVDLVLGSHVDDSIAQALKCVARFGRFISVAETGSQQRANLNIDLGHSRSFTSVNLDDFLEPVSLQTVDIVHGVQRLLDQGIIRAVQPPKVFKFSEVMDAVRHSEHSHGEEKVVIKRGELEEAESWRVPEVNLKPSATYMIAGLGGVGRDLGWWLAKHGAKNLVFASRSAATGSENQVWVNKLKNAFDVTIMAFDCDIADREALSHVLASCSDQLPPIHGVITGAMELQDSLFEQMTPAAFRAAVRPKVAGSWNLHELLPDKLDFFVMLSSIIGVTGLRGQANYNAGNTFQDALAHYRASRGLPAVSIDLGYIPGVGFVTRNDDFIRTFRSIGIQVIETHELHALLGMAIRNQLPDEYRLPPQIITCLPSKGGDEPYYWLRDAKFSLLRTRRRLLTQTESSTVSFRAAAGSNKSNMGV</sequence>
<dbReference type="InterPro" id="IPR057326">
    <property type="entry name" value="KR_dom"/>
</dbReference>
<dbReference type="Pfam" id="PF08659">
    <property type="entry name" value="KR"/>
    <property type="match status" value="1"/>
</dbReference>
<dbReference type="SUPFAM" id="SSF51735">
    <property type="entry name" value="NAD(P)-binding Rossmann-fold domains"/>
    <property type="match status" value="3"/>
</dbReference>
<keyword evidence="6" id="KW-1185">Reference proteome</keyword>
<evidence type="ECO:0000313" key="5">
    <source>
        <dbReference type="EMBL" id="KAK5999184.1"/>
    </source>
</evidence>
<dbReference type="InterPro" id="IPR050444">
    <property type="entry name" value="Polyketide_Synthase"/>
</dbReference>
<evidence type="ECO:0000259" key="3">
    <source>
        <dbReference type="SMART" id="SM00822"/>
    </source>
</evidence>
<dbReference type="CDD" id="cd02440">
    <property type="entry name" value="AdoMet_MTases"/>
    <property type="match status" value="1"/>
</dbReference>
<dbReference type="InterPro" id="IPR029063">
    <property type="entry name" value="SAM-dependent_MTases_sf"/>
</dbReference>
<feature type="domain" description="Enoyl reductase (ER)" evidence="4">
    <location>
        <begin position="396"/>
        <end position="694"/>
    </location>
</feature>
<dbReference type="PANTHER" id="PTHR45681">
    <property type="entry name" value="POLYKETIDE SYNTHASE 44-RELATED"/>
    <property type="match status" value="1"/>
</dbReference>
<dbReference type="InterPro" id="IPR056501">
    <property type="entry name" value="NAD-bd_HRPKS_sdrA"/>
</dbReference>
<evidence type="ECO:0000313" key="6">
    <source>
        <dbReference type="Proteomes" id="UP001338125"/>
    </source>
</evidence>
<accession>A0ABR0T4P1</accession>
<dbReference type="SUPFAM" id="SSF50129">
    <property type="entry name" value="GroES-like"/>
    <property type="match status" value="1"/>
</dbReference>
<dbReference type="PANTHER" id="PTHR45681:SF6">
    <property type="entry name" value="POLYKETIDE SYNTHASE 37"/>
    <property type="match status" value="1"/>
</dbReference>
<dbReference type="SMART" id="SM00829">
    <property type="entry name" value="PKS_ER"/>
    <property type="match status" value="1"/>
</dbReference>
<dbReference type="Pfam" id="PF23114">
    <property type="entry name" value="NAD-bd_HRPKS_sdrA"/>
    <property type="match status" value="1"/>
</dbReference>
<feature type="domain" description="Ketoreductase" evidence="3">
    <location>
        <begin position="716"/>
        <end position="895"/>
    </location>
</feature>
<dbReference type="Pfam" id="PF13602">
    <property type="entry name" value="ADH_zinc_N_2"/>
    <property type="match status" value="1"/>
</dbReference>
<keyword evidence="1" id="KW-0808">Transferase</keyword>
<dbReference type="Gene3D" id="3.90.180.10">
    <property type="entry name" value="Medium-chain alcohol dehydrogenases, catalytic domain"/>
    <property type="match status" value="1"/>
</dbReference>
<dbReference type="CDD" id="cd05195">
    <property type="entry name" value="enoyl_red"/>
    <property type="match status" value="1"/>
</dbReference>
<dbReference type="Pfam" id="PF08242">
    <property type="entry name" value="Methyltransf_12"/>
    <property type="match status" value="1"/>
</dbReference>
<keyword evidence="2" id="KW-0560">Oxidoreductase</keyword>
<dbReference type="SUPFAM" id="SSF53335">
    <property type="entry name" value="S-adenosyl-L-methionine-dependent methyltransferases"/>
    <property type="match status" value="1"/>
</dbReference>
<dbReference type="InterPro" id="IPR011032">
    <property type="entry name" value="GroES-like_sf"/>
</dbReference>
<name>A0ABR0T4P1_9HYPO</name>
<dbReference type="InterPro" id="IPR020843">
    <property type="entry name" value="ER"/>
</dbReference>
<proteinExistence type="predicted"/>
<dbReference type="Proteomes" id="UP001338125">
    <property type="component" value="Unassembled WGS sequence"/>
</dbReference>